<evidence type="ECO:0000313" key="7">
    <source>
        <dbReference type="EMBL" id="VWO96753.1"/>
    </source>
</evidence>
<dbReference type="GO" id="GO:0016787">
    <property type="term" value="F:hydrolase activity"/>
    <property type="evidence" value="ECO:0007669"/>
    <property type="project" value="UniProtKB-KW"/>
</dbReference>
<protein>
    <submittedName>
        <fullName evidence="7">Lipase</fullName>
    </submittedName>
</protein>
<accession>A0A5K1JX57</accession>
<evidence type="ECO:0000259" key="6">
    <source>
        <dbReference type="Pfam" id="PF24708"/>
    </source>
</evidence>
<evidence type="ECO:0000256" key="5">
    <source>
        <dbReference type="ARBA" id="ARBA00023098"/>
    </source>
</evidence>
<organism evidence="7">
    <name type="scientific">Ganoderma boninense</name>
    <dbReference type="NCBI Taxonomy" id="34458"/>
    <lineage>
        <taxon>Eukaryota</taxon>
        <taxon>Fungi</taxon>
        <taxon>Dikarya</taxon>
        <taxon>Basidiomycota</taxon>
        <taxon>Agaricomycotina</taxon>
        <taxon>Agaricomycetes</taxon>
        <taxon>Polyporales</taxon>
        <taxon>Polyporaceae</taxon>
        <taxon>Ganoderma</taxon>
    </lineage>
</organism>
<dbReference type="EMBL" id="LR725889">
    <property type="protein sequence ID" value="VWO96753.1"/>
    <property type="molecule type" value="Genomic_DNA"/>
</dbReference>
<keyword evidence="5" id="KW-0443">Lipid metabolism</keyword>
<evidence type="ECO:0000256" key="4">
    <source>
        <dbReference type="ARBA" id="ARBA00022801"/>
    </source>
</evidence>
<sequence>MTLTDPVPLVIVEGFLSSAGALIWGNFEHHSNYACQTNGERDRRSIFASADSVGPVSSLHDRACELFFALVGGTVDYGTNHSHENGHARYGRTYTEGLYSEWSSERPLHFLGHSMGGPTVIKLQWLITNGFFGKQYHPDMILSVSTAVSAPFRGTQLVYTLGEDTRDAPSVRRFSIGNFLAKGIHIASYLSPVLGRLFDLHVEARGLSFYDSSFASFLKQMWRSDWAESRDAAPFDTTFIAADEREAMQESKVHANTFYRSYCATLDHTYPHPATTSTPTLLQRMSGWPLYATSRAISSFRFSTLRPVPAFLETIFSTKLESGHDGETGLEDGLVDVDDGATDLSNALRANDGVIPLFSQWHPYDCK</sequence>
<reference evidence="7" key="1">
    <citation type="submission" date="2019-10" db="EMBL/GenBank/DDBJ databases">
        <authorList>
            <person name="Nor Muhammad N."/>
        </authorList>
    </citation>
    <scope>NUCLEOTIDE SEQUENCE</scope>
</reference>
<dbReference type="GO" id="GO:0006629">
    <property type="term" value="P:lipid metabolic process"/>
    <property type="evidence" value="ECO:0007669"/>
    <property type="project" value="UniProtKB-KW"/>
</dbReference>
<comment type="subcellular location">
    <subcellularLocation>
        <location evidence="1">Secreted</location>
    </subcellularLocation>
</comment>
<keyword evidence="3" id="KW-0732">Signal</keyword>
<dbReference type="Gene3D" id="3.40.50.1820">
    <property type="entry name" value="alpha/beta hydrolase"/>
    <property type="match status" value="1"/>
</dbReference>
<dbReference type="InterPro" id="IPR029058">
    <property type="entry name" value="AB_hydrolase_fold"/>
</dbReference>
<dbReference type="AlphaFoldDB" id="A0A5K1JX57"/>
<gene>
    <name evidence="7" type="primary">Q5DPX0</name>
</gene>
<proteinExistence type="predicted"/>
<name>A0A5K1JX57_9APHY</name>
<dbReference type="PANTHER" id="PTHR34043">
    <property type="entry name" value="ALPHA/BETA-HYDROLASES SUPERFAMILY PROTEIN"/>
    <property type="match status" value="1"/>
</dbReference>
<dbReference type="GO" id="GO:0005576">
    <property type="term" value="C:extracellular region"/>
    <property type="evidence" value="ECO:0007669"/>
    <property type="project" value="UniProtKB-SubCell"/>
</dbReference>
<feature type="domain" description="Lipase-like C-terminal" evidence="6">
    <location>
        <begin position="39"/>
        <end position="270"/>
    </location>
</feature>
<dbReference type="SUPFAM" id="SSF53474">
    <property type="entry name" value="alpha/beta-Hydrolases"/>
    <property type="match status" value="1"/>
</dbReference>
<keyword evidence="2" id="KW-0964">Secreted</keyword>
<dbReference type="Pfam" id="PF24708">
    <property type="entry name" value="Lip_C"/>
    <property type="match status" value="1"/>
</dbReference>
<evidence type="ECO:0000256" key="2">
    <source>
        <dbReference type="ARBA" id="ARBA00022525"/>
    </source>
</evidence>
<evidence type="ECO:0000256" key="3">
    <source>
        <dbReference type="ARBA" id="ARBA00022729"/>
    </source>
</evidence>
<dbReference type="InterPro" id="IPR056304">
    <property type="entry name" value="Lip-like_C"/>
</dbReference>
<keyword evidence="4" id="KW-0378">Hydrolase</keyword>
<dbReference type="PANTHER" id="PTHR34043:SF3">
    <property type="entry name" value="ALPHA_BETA-HYDROLASES SUPERFAMILY PROTEIN"/>
    <property type="match status" value="1"/>
</dbReference>
<evidence type="ECO:0000256" key="1">
    <source>
        <dbReference type="ARBA" id="ARBA00004613"/>
    </source>
</evidence>